<feature type="region of interest" description="Disordered" evidence="2">
    <location>
        <begin position="190"/>
        <end position="213"/>
    </location>
</feature>
<evidence type="ECO:0000313" key="4">
    <source>
        <dbReference type="Proteomes" id="UP000005239"/>
    </source>
</evidence>
<dbReference type="PANTHER" id="PTHR21513">
    <property type="entry name" value="MAJOR SPERM PROTEIN"/>
    <property type="match status" value="1"/>
</dbReference>
<dbReference type="EnsemblMetazoa" id="PPA42131.1">
    <property type="protein sequence ID" value="PPA42131.1"/>
    <property type="gene ID" value="WBGene00280500"/>
</dbReference>
<dbReference type="PANTHER" id="PTHR21513:SF19">
    <property type="entry name" value="MAJOR SPERM PROTEIN"/>
    <property type="match status" value="1"/>
</dbReference>
<gene>
    <name evidence="3" type="primary">WBGene00280500</name>
</gene>
<accession>A0A8R1UW60</accession>
<reference evidence="4" key="1">
    <citation type="journal article" date="2008" name="Nat. Genet.">
        <title>The Pristionchus pacificus genome provides a unique perspective on nematode lifestyle and parasitism.</title>
        <authorList>
            <person name="Dieterich C."/>
            <person name="Clifton S.W."/>
            <person name="Schuster L.N."/>
            <person name="Chinwalla A."/>
            <person name="Delehaunty K."/>
            <person name="Dinkelacker I."/>
            <person name="Fulton L."/>
            <person name="Fulton R."/>
            <person name="Godfrey J."/>
            <person name="Minx P."/>
            <person name="Mitreva M."/>
            <person name="Roeseler W."/>
            <person name="Tian H."/>
            <person name="Witte H."/>
            <person name="Yang S.P."/>
            <person name="Wilson R.K."/>
            <person name="Sommer R.J."/>
        </authorList>
    </citation>
    <scope>NUCLEOTIDE SEQUENCE [LARGE SCALE GENOMIC DNA]</scope>
    <source>
        <strain evidence="4">PS312</strain>
    </source>
</reference>
<sequence>MTKYVQFLCKMYHLFFTLFSIPPPPHPLTLSPLSRPEWFPSSSSFSPMAVRKIPTKGNKPGEPPFKLELDTKDVLNMKWEKNMGSTFTDIKMTNQFDEFHTFKVKCTDNNIFRVRPPMGAIDPKTSVNIRVIQHAQERPTNNKHFVAILHMKCTAADAKKNNWKMVWRADTKPEGVIRIPIVFVDSVHPTGPTTPSAPAPADLQSTVAPTVKQ</sequence>
<dbReference type="SUPFAM" id="SSF49354">
    <property type="entry name" value="PapD-like"/>
    <property type="match status" value="1"/>
</dbReference>
<evidence type="ECO:0000256" key="2">
    <source>
        <dbReference type="SAM" id="MobiDB-lite"/>
    </source>
</evidence>
<dbReference type="AlphaFoldDB" id="A0A2A6C0X7"/>
<feature type="compositionally biased region" description="Polar residues" evidence="2">
    <location>
        <begin position="203"/>
        <end position="213"/>
    </location>
</feature>
<keyword evidence="1" id="KW-0206">Cytoskeleton</keyword>
<keyword evidence="1" id="KW-0963">Cytoplasm</keyword>
<proteinExistence type="predicted"/>
<dbReference type="InterPro" id="IPR008962">
    <property type="entry name" value="PapD-like_sf"/>
</dbReference>
<keyword evidence="4" id="KW-1185">Reference proteome</keyword>
<dbReference type="Gene3D" id="2.60.40.10">
    <property type="entry name" value="Immunoglobulins"/>
    <property type="match status" value="1"/>
</dbReference>
<name>A0A2A6C0X7_PRIPA</name>
<dbReference type="PROSITE" id="PS50202">
    <property type="entry name" value="MSP"/>
    <property type="match status" value="1"/>
</dbReference>
<dbReference type="InterPro" id="IPR000535">
    <property type="entry name" value="MSP_dom"/>
</dbReference>
<dbReference type="OrthoDB" id="5915816at2759"/>
<evidence type="ECO:0000256" key="1">
    <source>
        <dbReference type="RuleBase" id="RU003425"/>
    </source>
</evidence>
<organism evidence="3 4">
    <name type="scientific">Pristionchus pacificus</name>
    <name type="common">Parasitic nematode worm</name>
    <dbReference type="NCBI Taxonomy" id="54126"/>
    <lineage>
        <taxon>Eukaryota</taxon>
        <taxon>Metazoa</taxon>
        <taxon>Ecdysozoa</taxon>
        <taxon>Nematoda</taxon>
        <taxon>Chromadorea</taxon>
        <taxon>Rhabditida</taxon>
        <taxon>Rhabditina</taxon>
        <taxon>Diplogasteromorpha</taxon>
        <taxon>Diplogasteroidea</taxon>
        <taxon>Neodiplogasteridae</taxon>
        <taxon>Pristionchus</taxon>
    </lineage>
</organism>
<protein>
    <recommendedName>
        <fullName evidence="1">Major sperm protein</fullName>
    </recommendedName>
</protein>
<comment type="function">
    <text evidence="1">Central component in molecular interactions underlying sperm crawling. Forms an extensive filament system that extends from sperm villipoda, along the leading edge of the pseudopod.</text>
</comment>
<feature type="compositionally biased region" description="Low complexity" evidence="2">
    <location>
        <begin position="190"/>
        <end position="201"/>
    </location>
</feature>
<dbReference type="InterPro" id="IPR013783">
    <property type="entry name" value="Ig-like_fold"/>
</dbReference>
<accession>A0A2A6C0X7</accession>
<dbReference type="Pfam" id="PF00635">
    <property type="entry name" value="Motile_Sperm"/>
    <property type="match status" value="1"/>
</dbReference>
<reference evidence="3" key="2">
    <citation type="submission" date="2022-06" db="UniProtKB">
        <authorList>
            <consortium name="EnsemblMetazoa"/>
        </authorList>
    </citation>
    <scope>IDENTIFICATION</scope>
    <source>
        <strain evidence="3">PS312</strain>
    </source>
</reference>
<dbReference type="Proteomes" id="UP000005239">
    <property type="component" value="Unassembled WGS sequence"/>
</dbReference>
<evidence type="ECO:0000313" key="3">
    <source>
        <dbReference type="EnsemblMetazoa" id="PPA42131.1"/>
    </source>
</evidence>